<proteinExistence type="inferred from homology"/>
<comment type="similarity">
    <text evidence="1">Belongs to the isochorismatase family.</text>
</comment>
<evidence type="ECO:0000259" key="2">
    <source>
        <dbReference type="Pfam" id="PF00857"/>
    </source>
</evidence>
<name>A0A371CYC2_9APHY</name>
<dbReference type="OrthoDB" id="245563at2759"/>
<reference evidence="3 4" key="1">
    <citation type="journal article" date="2018" name="Biotechnol. Biofuels">
        <title>Integrative visual omics of the white-rot fungus Polyporus brumalis exposes the biotechnological potential of its oxidative enzymes for delignifying raw plant biomass.</title>
        <authorList>
            <person name="Miyauchi S."/>
            <person name="Rancon A."/>
            <person name="Drula E."/>
            <person name="Hage H."/>
            <person name="Chaduli D."/>
            <person name="Favel A."/>
            <person name="Grisel S."/>
            <person name="Henrissat B."/>
            <person name="Herpoel-Gimbert I."/>
            <person name="Ruiz-Duenas F.J."/>
            <person name="Chevret D."/>
            <person name="Hainaut M."/>
            <person name="Lin J."/>
            <person name="Wang M."/>
            <person name="Pangilinan J."/>
            <person name="Lipzen A."/>
            <person name="Lesage-Meessen L."/>
            <person name="Navarro D."/>
            <person name="Riley R."/>
            <person name="Grigoriev I.V."/>
            <person name="Zhou S."/>
            <person name="Raouche S."/>
            <person name="Rosso M.N."/>
        </authorList>
    </citation>
    <scope>NUCLEOTIDE SEQUENCE [LARGE SCALE GENOMIC DNA]</scope>
    <source>
        <strain evidence="3 4">BRFM 1820</strain>
    </source>
</reference>
<dbReference type="GO" id="GO:0016787">
    <property type="term" value="F:hydrolase activity"/>
    <property type="evidence" value="ECO:0007669"/>
    <property type="project" value="UniProtKB-KW"/>
</dbReference>
<gene>
    <name evidence="3" type="ORF">OH76DRAFT_1536569</name>
</gene>
<protein>
    <submittedName>
        <fullName evidence="3">Isochorismatase hydrolase</fullName>
    </submittedName>
</protein>
<dbReference type="EMBL" id="KZ857439">
    <property type="protein sequence ID" value="RDX45270.1"/>
    <property type="molecule type" value="Genomic_DNA"/>
</dbReference>
<dbReference type="Pfam" id="PF00857">
    <property type="entry name" value="Isochorismatase"/>
    <property type="match status" value="1"/>
</dbReference>
<evidence type="ECO:0000313" key="4">
    <source>
        <dbReference type="Proteomes" id="UP000256964"/>
    </source>
</evidence>
<dbReference type="InterPro" id="IPR053152">
    <property type="entry name" value="Hydrolase_YcaC-like"/>
</dbReference>
<evidence type="ECO:0000256" key="1">
    <source>
        <dbReference type="ARBA" id="ARBA00006336"/>
    </source>
</evidence>
<organism evidence="3 4">
    <name type="scientific">Lentinus brumalis</name>
    <dbReference type="NCBI Taxonomy" id="2498619"/>
    <lineage>
        <taxon>Eukaryota</taxon>
        <taxon>Fungi</taxon>
        <taxon>Dikarya</taxon>
        <taxon>Basidiomycota</taxon>
        <taxon>Agaricomycotina</taxon>
        <taxon>Agaricomycetes</taxon>
        <taxon>Polyporales</taxon>
        <taxon>Polyporaceae</taxon>
        <taxon>Lentinus</taxon>
    </lineage>
</organism>
<dbReference type="PANTHER" id="PTHR43559:SF3">
    <property type="entry name" value="HYDROLASE YCAC-RELATED"/>
    <property type="match status" value="1"/>
</dbReference>
<accession>A0A371CYC2</accession>
<keyword evidence="3" id="KW-0378">Hydrolase</keyword>
<keyword evidence="4" id="KW-1185">Reference proteome</keyword>
<dbReference type="Proteomes" id="UP000256964">
    <property type="component" value="Unassembled WGS sequence"/>
</dbReference>
<dbReference type="PANTHER" id="PTHR43559">
    <property type="entry name" value="HYDROLASE YCAC-RELATED"/>
    <property type="match status" value="1"/>
</dbReference>
<dbReference type="SUPFAM" id="SSF52499">
    <property type="entry name" value="Isochorismatase-like hydrolases"/>
    <property type="match status" value="1"/>
</dbReference>
<evidence type="ECO:0000313" key="3">
    <source>
        <dbReference type="EMBL" id="RDX45270.1"/>
    </source>
</evidence>
<dbReference type="Gene3D" id="3.40.50.850">
    <property type="entry name" value="Isochorismatase-like"/>
    <property type="match status" value="1"/>
</dbReference>
<feature type="domain" description="Isochorismatase-like" evidence="2">
    <location>
        <begin position="14"/>
        <end position="157"/>
    </location>
</feature>
<dbReference type="InterPro" id="IPR000868">
    <property type="entry name" value="Isochorismatase-like_dom"/>
</dbReference>
<dbReference type="AlphaFoldDB" id="A0A371CYC2"/>
<sequence length="213" mass="23262">MSFKYERIDKDNVALLIVDHQEGLFQLARDKTPQEFKSSILAHAELAKVFNLPTVLTSSAETGQNGPLPAEVIALHPDGPYIKRQGEDFMNAVAATGKKQLIIGGITTDVCTAFLALFLGEAGYTVFANSDASGAFDVKTAQEVNDRMRNAAVHVLSMFAVSCELMHDWQNTPEAPELLPFFDKYLPQYGYLTRAHDAALVNGTPSEMSEPPA</sequence>
<dbReference type="InterPro" id="IPR036380">
    <property type="entry name" value="Isochorismatase-like_sf"/>
</dbReference>